<dbReference type="PANTHER" id="PTHR45753">
    <property type="entry name" value="ORNITHINE CARBAMOYLTRANSFERASE, MITOCHONDRIAL"/>
    <property type="match status" value="1"/>
</dbReference>
<dbReference type="SUPFAM" id="SSF53671">
    <property type="entry name" value="Aspartate/ornithine carbamoyltransferase"/>
    <property type="match status" value="1"/>
</dbReference>
<feature type="binding site" evidence="7">
    <location>
        <position position="126"/>
    </location>
    <ligand>
        <name>carbamoyl phosphate</name>
        <dbReference type="ChEBI" id="CHEBI:58228"/>
    </ligand>
</feature>
<dbReference type="Pfam" id="PF00185">
    <property type="entry name" value="OTCace"/>
    <property type="match status" value="1"/>
</dbReference>
<feature type="binding site" evidence="7">
    <location>
        <position position="216"/>
    </location>
    <ligand>
        <name>L-aspartate</name>
        <dbReference type="ChEBI" id="CHEBI:29991"/>
    </ligand>
</feature>
<name>A0A0M0BQ36_9ARCH</name>
<dbReference type="EMBL" id="LFWZ01000024">
    <property type="protein sequence ID" value="KON30688.1"/>
    <property type="molecule type" value="Genomic_DNA"/>
</dbReference>
<evidence type="ECO:0000256" key="1">
    <source>
        <dbReference type="ARBA" id="ARBA00004852"/>
    </source>
</evidence>
<feature type="domain" description="Aspartate/ornithine carbamoyltransferase Asp/Orn-binding" evidence="8">
    <location>
        <begin position="143"/>
        <end position="290"/>
    </location>
</feature>
<comment type="similarity">
    <text evidence="2 7">Belongs to the aspartate/ornithine carbamoyltransferase superfamily. ATCase family.</text>
</comment>
<accession>A0A0M0BQ36</accession>
<sequence length="295" mass="32380">MRDFGRSELDFILDKADEMRPLAEEGSDMLRGRILATLFFEPSTRTRLSFESAMIRLGGGVIGFAEPGVSSVAKGESLPDTVRTVENYADAIVIRHPEEDAARIAAEAASAPVINAGSGSLEHPTQALLDLHAIRAAKGGIDGLGIAFLGDLLHGRTVHSLAYALSNYDVKLHLVAPEQLRMRRDVLGNIEGKVECVETGDLRAVLPELDVLYVTRVQKERFADPAAYEKVKDAYRIDRAFLRGGKEDLAVMHPLPRVTEIATDVDETPHAWYFRQVRHGIYVRMALLALVLGAL</sequence>
<organism evidence="10 11">
    <name type="scientific">miscellaneous Crenarchaeota group-15 archaeon DG-45</name>
    <dbReference type="NCBI Taxonomy" id="1685127"/>
    <lineage>
        <taxon>Archaea</taxon>
        <taxon>Candidatus Bathyarchaeota</taxon>
        <taxon>MCG-15</taxon>
    </lineage>
</organism>
<dbReference type="Proteomes" id="UP000037210">
    <property type="component" value="Unassembled WGS sequence"/>
</dbReference>
<keyword evidence="3 7" id="KW-0808">Transferase</keyword>
<evidence type="ECO:0000256" key="4">
    <source>
        <dbReference type="ARBA" id="ARBA00022975"/>
    </source>
</evidence>
<dbReference type="PRINTS" id="PR00101">
    <property type="entry name" value="ATCASE"/>
</dbReference>
<feature type="binding site" evidence="7">
    <location>
        <position position="123"/>
    </location>
    <ligand>
        <name>carbamoyl phosphate</name>
        <dbReference type="ChEBI" id="CHEBI:58228"/>
    </ligand>
</feature>
<evidence type="ECO:0000259" key="9">
    <source>
        <dbReference type="Pfam" id="PF02729"/>
    </source>
</evidence>
<dbReference type="PROSITE" id="PS00097">
    <property type="entry name" value="CARBAMOYLTRANSFERASE"/>
    <property type="match status" value="1"/>
</dbReference>
<dbReference type="EC" id="2.1.3.2" evidence="7"/>
<comment type="caution">
    <text evidence="10">The sequence shown here is derived from an EMBL/GenBank/DDBJ whole genome shotgun (WGS) entry which is preliminary data.</text>
</comment>
<comment type="pathway">
    <text evidence="1 7">Pyrimidine metabolism; UMP biosynthesis via de novo pathway; (S)-dihydroorotate from bicarbonate: step 2/3.</text>
</comment>
<comment type="function">
    <text evidence="5 7">Catalyzes the condensation of carbamoyl phosphate and aspartate to form carbamoyl aspartate and inorganic phosphate, the committed step in the de novo pyrimidine nucleotide biosynthesis pathway.</text>
</comment>
<protein>
    <recommendedName>
        <fullName evidence="7">Aspartate carbamoyltransferase</fullName>
        <ecNumber evidence="7">2.1.3.2</ecNumber>
    </recommendedName>
    <alternativeName>
        <fullName evidence="7">Aspartate transcarbamylase</fullName>
        <shortName evidence="7">ATCase</shortName>
    </alternativeName>
</protein>
<feature type="binding site" evidence="7">
    <location>
        <position position="156"/>
    </location>
    <ligand>
        <name>L-aspartate</name>
        <dbReference type="ChEBI" id="CHEBI:29991"/>
    </ligand>
</feature>
<comment type="catalytic activity">
    <reaction evidence="6 7">
        <text>carbamoyl phosphate + L-aspartate = N-carbamoyl-L-aspartate + phosphate + H(+)</text>
        <dbReference type="Rhea" id="RHEA:20013"/>
        <dbReference type="ChEBI" id="CHEBI:15378"/>
        <dbReference type="ChEBI" id="CHEBI:29991"/>
        <dbReference type="ChEBI" id="CHEBI:32814"/>
        <dbReference type="ChEBI" id="CHEBI:43474"/>
        <dbReference type="ChEBI" id="CHEBI:58228"/>
        <dbReference type="EC" id="2.1.3.2"/>
    </reaction>
</comment>
<dbReference type="InterPro" id="IPR006132">
    <property type="entry name" value="Asp/Orn_carbamoyltranf_P-bd"/>
</dbReference>
<feature type="binding site" evidence="7">
    <location>
        <position position="255"/>
    </location>
    <ligand>
        <name>carbamoyl phosphate</name>
        <dbReference type="ChEBI" id="CHEBI:58228"/>
    </ligand>
</feature>
<dbReference type="GO" id="GO:0006520">
    <property type="term" value="P:amino acid metabolic process"/>
    <property type="evidence" value="ECO:0007669"/>
    <property type="project" value="InterPro"/>
</dbReference>
<dbReference type="GO" id="GO:0044205">
    <property type="term" value="P:'de novo' UMP biosynthetic process"/>
    <property type="evidence" value="ECO:0007669"/>
    <property type="project" value="UniProtKB-UniRule"/>
</dbReference>
<keyword evidence="4 7" id="KW-0665">Pyrimidine biosynthesis</keyword>
<proteinExistence type="inferred from homology"/>
<dbReference type="NCBIfam" id="NF002032">
    <property type="entry name" value="PRK00856.1"/>
    <property type="match status" value="1"/>
</dbReference>
<evidence type="ECO:0000256" key="6">
    <source>
        <dbReference type="ARBA" id="ARBA00048859"/>
    </source>
</evidence>
<feature type="binding site" evidence="7">
    <location>
        <position position="46"/>
    </location>
    <ligand>
        <name>carbamoyl phosphate</name>
        <dbReference type="ChEBI" id="CHEBI:58228"/>
    </ligand>
</feature>
<gene>
    <name evidence="7" type="primary">pyrB</name>
    <name evidence="10" type="ORF">AC482_03225</name>
</gene>
<dbReference type="Pfam" id="PF02729">
    <property type="entry name" value="OTCace_N"/>
    <property type="match status" value="1"/>
</dbReference>
<dbReference type="GO" id="GO:0006207">
    <property type="term" value="P:'de novo' pyrimidine nucleobase biosynthetic process"/>
    <property type="evidence" value="ECO:0007669"/>
    <property type="project" value="InterPro"/>
</dbReference>
<dbReference type="PRINTS" id="PR00100">
    <property type="entry name" value="AOTCASE"/>
</dbReference>
<feature type="binding site" evidence="7">
    <location>
        <position position="95"/>
    </location>
    <ligand>
        <name>carbamoyl phosphate</name>
        <dbReference type="ChEBI" id="CHEBI:58228"/>
    </ligand>
</feature>
<dbReference type="FunFam" id="3.40.50.1370:FF:000002">
    <property type="entry name" value="Aspartate carbamoyltransferase 2"/>
    <property type="match status" value="1"/>
</dbReference>
<dbReference type="PANTHER" id="PTHR45753:SF6">
    <property type="entry name" value="ASPARTATE CARBAMOYLTRANSFERASE"/>
    <property type="match status" value="1"/>
</dbReference>
<evidence type="ECO:0000256" key="2">
    <source>
        <dbReference type="ARBA" id="ARBA00008896"/>
    </source>
</evidence>
<dbReference type="Gene3D" id="3.40.50.1370">
    <property type="entry name" value="Aspartate/ornithine carbamoyltransferase"/>
    <property type="match status" value="2"/>
</dbReference>
<feature type="domain" description="Aspartate/ornithine carbamoyltransferase carbamoyl-P binding" evidence="9">
    <location>
        <begin position="2"/>
        <end position="135"/>
    </location>
</feature>
<dbReference type="AlphaFoldDB" id="A0A0M0BQ36"/>
<feature type="binding site" evidence="7">
    <location>
        <position position="256"/>
    </location>
    <ligand>
        <name>carbamoyl phosphate</name>
        <dbReference type="ChEBI" id="CHEBI:58228"/>
    </ligand>
</feature>
<dbReference type="InterPro" id="IPR002082">
    <property type="entry name" value="Asp_carbamoyltransf"/>
</dbReference>
<dbReference type="NCBIfam" id="TIGR00670">
    <property type="entry name" value="asp_carb_tr"/>
    <property type="match status" value="1"/>
</dbReference>
<evidence type="ECO:0000256" key="7">
    <source>
        <dbReference type="HAMAP-Rule" id="MF_00001"/>
    </source>
</evidence>
<comment type="subunit">
    <text evidence="7">Heterooligomer of catalytic and regulatory chains.</text>
</comment>
<feature type="binding site" evidence="7">
    <location>
        <position position="45"/>
    </location>
    <ligand>
        <name>carbamoyl phosphate</name>
        <dbReference type="ChEBI" id="CHEBI:58228"/>
    </ligand>
</feature>
<dbReference type="InterPro" id="IPR006130">
    <property type="entry name" value="Asp/Orn_carbamoylTrfase"/>
</dbReference>
<dbReference type="UniPathway" id="UPA00070">
    <property type="reaction ID" value="UER00116"/>
</dbReference>
<dbReference type="GO" id="GO:0016597">
    <property type="term" value="F:amino acid binding"/>
    <property type="evidence" value="ECO:0007669"/>
    <property type="project" value="InterPro"/>
</dbReference>
<dbReference type="InterPro" id="IPR006131">
    <property type="entry name" value="Asp_carbamoyltransf_Asp/Orn-bd"/>
</dbReference>
<evidence type="ECO:0000313" key="10">
    <source>
        <dbReference type="EMBL" id="KON30688.1"/>
    </source>
</evidence>
<dbReference type="PATRIC" id="fig|1685127.3.peg.924"/>
<evidence type="ECO:0000256" key="3">
    <source>
        <dbReference type="ARBA" id="ARBA00022679"/>
    </source>
</evidence>
<dbReference type="InterPro" id="IPR036901">
    <property type="entry name" value="Asp/Orn_carbamoylTrfase_sf"/>
</dbReference>
<dbReference type="HAMAP" id="MF_00001">
    <property type="entry name" value="Asp_carb_tr"/>
    <property type="match status" value="1"/>
</dbReference>
<evidence type="ECO:0000256" key="5">
    <source>
        <dbReference type="ARBA" id="ARBA00043884"/>
    </source>
</evidence>
<reference evidence="10 11" key="1">
    <citation type="submission" date="2015-06" db="EMBL/GenBank/DDBJ databases">
        <title>New insights into the roles of widespread benthic archaea in carbon and nitrogen cycling.</title>
        <authorList>
            <person name="Lazar C.S."/>
            <person name="Baker B.J."/>
            <person name="Seitz K.W."/>
            <person name="Hyde A.S."/>
            <person name="Dick G.J."/>
            <person name="Hinrichs K.-U."/>
            <person name="Teske A.P."/>
        </authorList>
    </citation>
    <scope>NUCLEOTIDE SEQUENCE [LARGE SCALE GENOMIC DNA]</scope>
    <source>
        <strain evidence="10">DG-45</strain>
    </source>
</reference>
<feature type="binding site" evidence="7">
    <location>
        <position position="74"/>
    </location>
    <ligand>
        <name>L-aspartate</name>
        <dbReference type="ChEBI" id="CHEBI:29991"/>
    </ligand>
</feature>
<dbReference type="GO" id="GO:0004070">
    <property type="term" value="F:aspartate carbamoyltransferase activity"/>
    <property type="evidence" value="ECO:0007669"/>
    <property type="project" value="UniProtKB-UniRule"/>
</dbReference>
<evidence type="ECO:0000313" key="11">
    <source>
        <dbReference type="Proteomes" id="UP000037210"/>
    </source>
</evidence>
<evidence type="ECO:0000259" key="8">
    <source>
        <dbReference type="Pfam" id="PF00185"/>
    </source>
</evidence>